<proteinExistence type="predicted"/>
<protein>
    <submittedName>
        <fullName evidence="1">Uncharacterized protein MANES_18G092500</fullName>
    </submittedName>
</protein>
<reference evidence="1" key="1">
    <citation type="submission" date="2018-02" db="EMBL/GenBank/DDBJ databases">
        <title>Rhizophora mucronata_Transcriptome.</title>
        <authorList>
            <person name="Meera S.P."/>
            <person name="Sreeshan A."/>
            <person name="Augustine A."/>
        </authorList>
    </citation>
    <scope>NUCLEOTIDE SEQUENCE</scope>
    <source>
        <tissue evidence="1">Leaf</tissue>
    </source>
</reference>
<accession>A0A2P2NM61</accession>
<sequence length="64" mass="7312">MWLNGSPICPASAPTNCFHFRGCGSSLTRSFVARRSFEYFFLIIGRLLTDRRWTAWCTTSMSEA</sequence>
<organism evidence="1">
    <name type="scientific">Rhizophora mucronata</name>
    <name type="common">Asiatic mangrove</name>
    <dbReference type="NCBI Taxonomy" id="61149"/>
    <lineage>
        <taxon>Eukaryota</taxon>
        <taxon>Viridiplantae</taxon>
        <taxon>Streptophyta</taxon>
        <taxon>Embryophyta</taxon>
        <taxon>Tracheophyta</taxon>
        <taxon>Spermatophyta</taxon>
        <taxon>Magnoliopsida</taxon>
        <taxon>eudicotyledons</taxon>
        <taxon>Gunneridae</taxon>
        <taxon>Pentapetalae</taxon>
        <taxon>rosids</taxon>
        <taxon>fabids</taxon>
        <taxon>Malpighiales</taxon>
        <taxon>Rhizophoraceae</taxon>
        <taxon>Rhizophora</taxon>
    </lineage>
</organism>
<dbReference type="AlphaFoldDB" id="A0A2P2NM61"/>
<evidence type="ECO:0000313" key="1">
    <source>
        <dbReference type="EMBL" id="MBX43555.1"/>
    </source>
</evidence>
<name>A0A2P2NM61_RHIMU</name>
<dbReference type="EMBL" id="GGEC01063071">
    <property type="protein sequence ID" value="MBX43555.1"/>
    <property type="molecule type" value="Transcribed_RNA"/>
</dbReference>